<dbReference type="Pfam" id="PF02472">
    <property type="entry name" value="ExbD"/>
    <property type="match status" value="1"/>
</dbReference>
<dbReference type="Gene3D" id="3.30.420.270">
    <property type="match status" value="1"/>
</dbReference>
<evidence type="ECO:0000256" key="4">
    <source>
        <dbReference type="ARBA" id="ARBA00022692"/>
    </source>
</evidence>
<dbReference type="Proteomes" id="UP000182264">
    <property type="component" value="Chromosome"/>
</dbReference>
<keyword evidence="7" id="KW-0813">Transport</keyword>
<dbReference type="GO" id="GO:0022857">
    <property type="term" value="F:transmembrane transporter activity"/>
    <property type="evidence" value="ECO:0007669"/>
    <property type="project" value="InterPro"/>
</dbReference>
<dbReference type="PANTHER" id="PTHR30558">
    <property type="entry name" value="EXBD MEMBRANE COMPONENT OF PMF-DRIVEN MACROMOLECULE IMPORT SYSTEM"/>
    <property type="match status" value="1"/>
</dbReference>
<dbReference type="OrthoDB" id="8858387at2"/>
<evidence type="ECO:0000313" key="10">
    <source>
        <dbReference type="Proteomes" id="UP000182264"/>
    </source>
</evidence>
<proteinExistence type="inferred from homology"/>
<feature type="transmembrane region" description="Helical" evidence="8">
    <location>
        <begin position="21"/>
        <end position="41"/>
    </location>
</feature>
<evidence type="ECO:0000313" key="9">
    <source>
        <dbReference type="EMBL" id="APG25923.1"/>
    </source>
</evidence>
<keyword evidence="3" id="KW-1003">Cell membrane</keyword>
<evidence type="ECO:0000256" key="6">
    <source>
        <dbReference type="ARBA" id="ARBA00023136"/>
    </source>
</evidence>
<gene>
    <name evidence="9" type="ORF">A7E75_13585</name>
</gene>
<dbReference type="GO" id="GO:0005886">
    <property type="term" value="C:plasma membrane"/>
    <property type="evidence" value="ECO:0007669"/>
    <property type="project" value="UniProtKB-SubCell"/>
</dbReference>
<evidence type="ECO:0000256" key="8">
    <source>
        <dbReference type="SAM" id="Phobius"/>
    </source>
</evidence>
<keyword evidence="10" id="KW-1185">Reference proteome</keyword>
<keyword evidence="6 8" id="KW-0472">Membrane</keyword>
<comment type="similarity">
    <text evidence="2 7">Belongs to the ExbD/TolR family.</text>
</comment>
<keyword evidence="5 8" id="KW-1133">Transmembrane helix</keyword>
<accession>A0A1L3GJ14</accession>
<keyword evidence="4 7" id="KW-0812">Transmembrane</keyword>
<dbReference type="AlphaFoldDB" id="A0A1L3GJ14"/>
<evidence type="ECO:0000256" key="1">
    <source>
        <dbReference type="ARBA" id="ARBA00004162"/>
    </source>
</evidence>
<evidence type="ECO:0000256" key="2">
    <source>
        <dbReference type="ARBA" id="ARBA00005811"/>
    </source>
</evidence>
<dbReference type="KEGG" id="pace:A6070_07620"/>
<dbReference type="EMBL" id="CP015518">
    <property type="protein sequence ID" value="APG25923.1"/>
    <property type="molecule type" value="Genomic_DNA"/>
</dbReference>
<evidence type="ECO:0000256" key="3">
    <source>
        <dbReference type="ARBA" id="ARBA00022475"/>
    </source>
</evidence>
<dbReference type="GO" id="GO:0015031">
    <property type="term" value="P:protein transport"/>
    <property type="evidence" value="ECO:0007669"/>
    <property type="project" value="UniProtKB-KW"/>
</dbReference>
<protein>
    <submittedName>
        <fullName evidence="9">Biopolymer transporter ExbD</fullName>
    </submittedName>
</protein>
<organism evidence="9 10">
    <name type="scientific">Syntrophotalea acetylenica</name>
    <name type="common">Pelobacter acetylenicus</name>
    <dbReference type="NCBI Taxonomy" id="29542"/>
    <lineage>
        <taxon>Bacteria</taxon>
        <taxon>Pseudomonadati</taxon>
        <taxon>Thermodesulfobacteriota</taxon>
        <taxon>Desulfuromonadia</taxon>
        <taxon>Desulfuromonadales</taxon>
        <taxon>Syntrophotaleaceae</taxon>
        <taxon>Syntrophotalea</taxon>
    </lineage>
</organism>
<evidence type="ECO:0000256" key="5">
    <source>
        <dbReference type="ARBA" id="ARBA00022989"/>
    </source>
</evidence>
<dbReference type="RefSeq" id="WP_072287770.1">
    <property type="nucleotide sequence ID" value="NZ_CP015455.1"/>
</dbReference>
<reference evidence="9 10" key="1">
    <citation type="journal article" date="2017" name="Genome Announc.">
        <title>Complete Genome Sequences of Two Acetylene-Fermenting Pelobacter acetylenicus Strains.</title>
        <authorList>
            <person name="Sutton J.M."/>
            <person name="Baesman S.M."/>
            <person name="Fierst J.L."/>
            <person name="Poret-Peterson A.T."/>
            <person name="Oremland R.S."/>
            <person name="Dunlap D.S."/>
            <person name="Akob D.M."/>
        </authorList>
    </citation>
    <scope>NUCLEOTIDE SEQUENCE [LARGE SCALE GENOMIC DNA]</scope>
    <source>
        <strain evidence="9 10">DSM 3247</strain>
    </source>
</reference>
<sequence>MAFLRKKRETPRVDLTSMVDVVFLLLIFFMISTTFVESPGIDVKLPESSSQASKTEVREVKVYLSRNGDISLGQEKVTQEQLESRLRAYGPAARGMTFVLLADRDARHGQVVRLMDMAKVHGFGKLAIATEYVKSP</sequence>
<name>A0A1L3GJ14_SYNAC</name>
<dbReference type="InterPro" id="IPR003400">
    <property type="entry name" value="ExbD"/>
</dbReference>
<comment type="subcellular location">
    <subcellularLocation>
        <location evidence="1">Cell membrane</location>
        <topology evidence="1">Single-pass membrane protein</topology>
    </subcellularLocation>
    <subcellularLocation>
        <location evidence="7">Cell membrane</location>
        <topology evidence="7">Single-pass type II membrane protein</topology>
    </subcellularLocation>
</comment>
<dbReference type="STRING" id="29542.A6070_07620"/>
<keyword evidence="7" id="KW-0653">Protein transport</keyword>
<evidence type="ECO:0000256" key="7">
    <source>
        <dbReference type="RuleBase" id="RU003879"/>
    </source>
</evidence>
<dbReference type="PANTHER" id="PTHR30558:SF3">
    <property type="entry name" value="BIOPOLYMER TRANSPORT PROTEIN EXBD-RELATED"/>
    <property type="match status" value="1"/>
</dbReference>